<dbReference type="InterPro" id="IPR036962">
    <property type="entry name" value="Glyco_hydro_3_N_sf"/>
</dbReference>
<dbReference type="Pfam" id="PF00933">
    <property type="entry name" value="Glyco_hydro_3"/>
    <property type="match status" value="1"/>
</dbReference>
<evidence type="ECO:0000256" key="1">
    <source>
        <dbReference type="ARBA" id="ARBA00022801"/>
    </source>
</evidence>
<reference evidence="3" key="1">
    <citation type="journal article" date="2013" name="Environ. Microbiol.">
        <title>Seasonally variable intestinal metagenomes of the red palm weevil (Rhynchophorus ferrugineus).</title>
        <authorList>
            <person name="Jia S."/>
            <person name="Zhang X."/>
            <person name="Zhang G."/>
            <person name="Yin A."/>
            <person name="Zhang S."/>
            <person name="Li F."/>
            <person name="Wang L."/>
            <person name="Zhao D."/>
            <person name="Yun Q."/>
            <person name="Tala"/>
            <person name="Wang J."/>
            <person name="Sun G."/>
            <person name="Baabdullah M."/>
            <person name="Yu X."/>
            <person name="Hu S."/>
            <person name="Al-Mssallem I.S."/>
            <person name="Yu J."/>
        </authorList>
    </citation>
    <scope>NUCLEOTIDE SEQUENCE</scope>
</reference>
<evidence type="ECO:0000313" key="3">
    <source>
        <dbReference type="EMBL" id="AIA91786.1"/>
    </source>
</evidence>
<keyword evidence="1" id="KW-0378">Hydrolase</keyword>
<feature type="non-terminal residue" evidence="3">
    <location>
        <position position="1"/>
    </location>
</feature>
<dbReference type="GO" id="GO:0009251">
    <property type="term" value="P:glucan catabolic process"/>
    <property type="evidence" value="ECO:0007669"/>
    <property type="project" value="TreeGrafter"/>
</dbReference>
<dbReference type="SUPFAM" id="SSF51445">
    <property type="entry name" value="(Trans)glycosidases"/>
    <property type="match status" value="1"/>
</dbReference>
<accession>A0A060CG77</accession>
<name>A0A060CG77_9THEM</name>
<feature type="domain" description="Glycoside hydrolase family 3 N-terminal" evidence="2">
    <location>
        <begin position="1"/>
        <end position="60"/>
    </location>
</feature>
<dbReference type="InterPro" id="IPR001764">
    <property type="entry name" value="Glyco_hydro_3_N"/>
</dbReference>
<dbReference type="InterPro" id="IPR051915">
    <property type="entry name" value="Cellulose_Degrad_GH3"/>
</dbReference>
<dbReference type="PANTHER" id="PTHR30620:SF123">
    <property type="entry name" value="BETA-XYLOSIDASE"/>
    <property type="match status" value="1"/>
</dbReference>
<sequence length="89" mass="9968">EQMGGVIGRETRAVGAAQGLSPVLDLARDPRWGRTYETFGEDPYLVSQMGKAYIRGMQGDKNPARWPRASTFWVQRNAGRAEYRRHASG</sequence>
<evidence type="ECO:0000259" key="2">
    <source>
        <dbReference type="Pfam" id="PF00933"/>
    </source>
</evidence>
<dbReference type="PANTHER" id="PTHR30620">
    <property type="entry name" value="PERIPLASMIC BETA-GLUCOSIDASE-RELATED"/>
    <property type="match status" value="1"/>
</dbReference>
<dbReference type="InterPro" id="IPR017853">
    <property type="entry name" value="GH"/>
</dbReference>
<protein>
    <submittedName>
        <fullName evidence="3">Glyco_hydro_3</fullName>
    </submittedName>
</protein>
<dbReference type="Gene3D" id="3.20.20.300">
    <property type="entry name" value="Glycoside hydrolase, family 3, N-terminal domain"/>
    <property type="match status" value="1"/>
</dbReference>
<proteinExistence type="predicted"/>
<dbReference type="GO" id="GO:0008422">
    <property type="term" value="F:beta-glucosidase activity"/>
    <property type="evidence" value="ECO:0007669"/>
    <property type="project" value="TreeGrafter"/>
</dbReference>
<dbReference type="AlphaFoldDB" id="A0A060CG77"/>
<dbReference type="EMBL" id="KF124470">
    <property type="protein sequence ID" value="AIA91786.1"/>
    <property type="molecule type" value="Genomic_DNA"/>
</dbReference>
<organism evidence="3">
    <name type="scientific">uncultured Thermotoga sp</name>
    <dbReference type="NCBI Taxonomy" id="388610"/>
    <lineage>
        <taxon>Bacteria</taxon>
        <taxon>Thermotogati</taxon>
        <taxon>Thermotogota</taxon>
        <taxon>Thermotogae</taxon>
        <taxon>Thermotogales</taxon>
        <taxon>Thermotogaceae</taxon>
        <taxon>Thermotoga</taxon>
        <taxon>environmental samples</taxon>
    </lineage>
</organism>